<organism evidence="1 2">
    <name type="scientific">Botryosphaeria dothidea</name>
    <dbReference type="NCBI Taxonomy" id="55169"/>
    <lineage>
        <taxon>Eukaryota</taxon>
        <taxon>Fungi</taxon>
        <taxon>Dikarya</taxon>
        <taxon>Ascomycota</taxon>
        <taxon>Pezizomycotina</taxon>
        <taxon>Dothideomycetes</taxon>
        <taxon>Dothideomycetes incertae sedis</taxon>
        <taxon>Botryosphaeriales</taxon>
        <taxon>Botryosphaeriaceae</taxon>
        <taxon>Botryosphaeria</taxon>
    </lineage>
</organism>
<reference evidence="1" key="1">
    <citation type="submission" date="2020-04" db="EMBL/GenBank/DDBJ databases">
        <title>Genome Assembly and Annotation of Botryosphaeria dothidea sdau 11-99, a Latent Pathogen of Apple Fruit Ring Rot in China.</title>
        <authorList>
            <person name="Yu C."/>
            <person name="Diao Y."/>
            <person name="Lu Q."/>
            <person name="Zhao J."/>
            <person name="Cui S."/>
            <person name="Peng C."/>
            <person name="He B."/>
            <person name="Liu H."/>
        </authorList>
    </citation>
    <scope>NUCLEOTIDE SEQUENCE [LARGE SCALE GENOMIC DNA]</scope>
    <source>
        <strain evidence="1">Sdau11-99</strain>
    </source>
</reference>
<keyword evidence="2" id="KW-1185">Reference proteome</keyword>
<name>A0A8H4N1A4_9PEZI</name>
<dbReference type="OrthoDB" id="538223at2759"/>
<dbReference type="AlphaFoldDB" id="A0A8H4N1A4"/>
<comment type="caution">
    <text evidence="1">The sequence shown here is derived from an EMBL/GenBank/DDBJ whole genome shotgun (WGS) entry which is preliminary data.</text>
</comment>
<sequence>MSDTFPSLDLTLPSHAPELLKDYHKKCTFDEASVAIYSLVPDMTFERVQQIASMPQQEWEDYEMETQLVRPAKPTPIFAGGKLVDIVHAHAAMDKEVSPPRSSGTSDIGWLPHCFVVITNNNLDDHGLLFVYADKINDEDGNFAPMGKFFFKPEKMFTMLSGLILDGPEFPLMKRYHDMDEKD</sequence>
<dbReference type="Proteomes" id="UP000572817">
    <property type="component" value="Unassembled WGS sequence"/>
</dbReference>
<accession>A0A8H4N1A4</accession>
<evidence type="ECO:0000313" key="1">
    <source>
        <dbReference type="EMBL" id="KAF4307119.1"/>
    </source>
</evidence>
<protein>
    <submittedName>
        <fullName evidence="1">Uncharacterized protein</fullName>
    </submittedName>
</protein>
<proteinExistence type="predicted"/>
<dbReference type="EMBL" id="WWBZ02000033">
    <property type="protein sequence ID" value="KAF4307119.1"/>
    <property type="molecule type" value="Genomic_DNA"/>
</dbReference>
<evidence type="ECO:0000313" key="2">
    <source>
        <dbReference type="Proteomes" id="UP000572817"/>
    </source>
</evidence>
<gene>
    <name evidence="1" type="ORF">GTA08_BOTSDO05846</name>
</gene>